<keyword evidence="14" id="KW-1185">Reference proteome</keyword>
<dbReference type="Gene3D" id="3.30.70.3290">
    <property type="match status" value="1"/>
</dbReference>
<dbReference type="PANTHER" id="PTHR43775:SF51">
    <property type="entry name" value="INACTIVE PHENOLPHTHIOCEROL SYNTHESIS POLYKETIDE SYNTHASE TYPE I PKS1-RELATED"/>
    <property type="match status" value="1"/>
</dbReference>
<comment type="pathway">
    <text evidence="2">Antibiotic biosynthesis.</text>
</comment>
<dbReference type="InterPro" id="IPR014043">
    <property type="entry name" value="Acyl_transferase_dom"/>
</dbReference>
<feature type="active site" description="Proton acceptor; for dehydratase activity" evidence="9">
    <location>
        <position position="942"/>
    </location>
</feature>
<dbReference type="Pfam" id="PF00698">
    <property type="entry name" value="Acyl_transf_1"/>
    <property type="match status" value="1"/>
</dbReference>
<dbReference type="Gene3D" id="3.90.180.10">
    <property type="entry name" value="Medium-chain alcohol dehydrogenases, catalytic domain"/>
    <property type="match status" value="1"/>
</dbReference>
<dbReference type="InterPro" id="IPR016039">
    <property type="entry name" value="Thiolase-like"/>
</dbReference>
<dbReference type="Pfam" id="PF08990">
    <property type="entry name" value="Docking"/>
    <property type="match status" value="1"/>
</dbReference>
<dbReference type="Gene3D" id="3.40.50.720">
    <property type="entry name" value="NAD(P)-binding Rossmann-like Domain"/>
    <property type="match status" value="3"/>
</dbReference>
<dbReference type="InterPro" id="IPR032821">
    <property type="entry name" value="PKS_assoc"/>
</dbReference>
<dbReference type="Pfam" id="PF14765">
    <property type="entry name" value="PS-DH"/>
    <property type="match status" value="1"/>
</dbReference>
<keyword evidence="8" id="KW-0012">Acyltransferase</keyword>
<evidence type="ECO:0000256" key="6">
    <source>
        <dbReference type="ARBA" id="ARBA00023194"/>
    </source>
</evidence>
<dbReference type="InterPro" id="IPR016035">
    <property type="entry name" value="Acyl_Trfase/lysoPLipase"/>
</dbReference>
<dbReference type="Pfam" id="PF13602">
    <property type="entry name" value="ADH_zinc_N_2"/>
    <property type="match status" value="1"/>
</dbReference>
<keyword evidence="3" id="KW-0596">Phosphopantetheine</keyword>
<proteinExistence type="predicted"/>
<dbReference type="GO" id="GO:0006633">
    <property type="term" value="P:fatty acid biosynthetic process"/>
    <property type="evidence" value="ECO:0007669"/>
    <property type="project" value="InterPro"/>
</dbReference>
<dbReference type="GO" id="GO:0017000">
    <property type="term" value="P:antibiotic biosynthetic process"/>
    <property type="evidence" value="ECO:0007669"/>
    <property type="project" value="UniProtKB-KW"/>
</dbReference>
<evidence type="ECO:0000313" key="13">
    <source>
        <dbReference type="EMBL" id="TDD64092.1"/>
    </source>
</evidence>
<dbReference type="SMART" id="SM00827">
    <property type="entry name" value="PKS_AT"/>
    <property type="match status" value="1"/>
</dbReference>
<keyword evidence="5" id="KW-0808">Transferase</keyword>
<dbReference type="CDD" id="cd05195">
    <property type="entry name" value="enoyl_red"/>
    <property type="match status" value="1"/>
</dbReference>
<dbReference type="PROSITE" id="PS52019">
    <property type="entry name" value="PKS_MFAS_DH"/>
    <property type="match status" value="1"/>
</dbReference>
<evidence type="ECO:0000256" key="10">
    <source>
        <dbReference type="SAM" id="MobiDB-lite"/>
    </source>
</evidence>
<dbReference type="InterPro" id="IPR020841">
    <property type="entry name" value="PKS_Beta-ketoAc_synthase_dom"/>
</dbReference>
<keyword evidence="7" id="KW-0511">Multifunctional enzyme</keyword>
<dbReference type="Gene3D" id="3.10.129.110">
    <property type="entry name" value="Polyketide synthase dehydratase"/>
    <property type="match status" value="1"/>
</dbReference>
<keyword evidence="6" id="KW-0045">Antibiotic biosynthesis</keyword>
<dbReference type="InterPro" id="IPR014030">
    <property type="entry name" value="Ketoacyl_synth_N"/>
</dbReference>
<dbReference type="InterPro" id="IPR013154">
    <property type="entry name" value="ADH-like_N"/>
</dbReference>
<dbReference type="InterPro" id="IPR036291">
    <property type="entry name" value="NAD(P)-bd_dom_sf"/>
</dbReference>
<dbReference type="Pfam" id="PF16197">
    <property type="entry name" value="KAsynt_C_assoc"/>
    <property type="match status" value="1"/>
</dbReference>
<evidence type="ECO:0000259" key="11">
    <source>
        <dbReference type="PROSITE" id="PS52004"/>
    </source>
</evidence>
<dbReference type="GO" id="GO:0004312">
    <property type="term" value="F:fatty acid synthase activity"/>
    <property type="evidence" value="ECO:0007669"/>
    <property type="project" value="TreeGrafter"/>
</dbReference>
<dbReference type="RefSeq" id="WP_131903098.1">
    <property type="nucleotide sequence ID" value="NZ_SMKU01000455.1"/>
</dbReference>
<dbReference type="GO" id="GO:0004315">
    <property type="term" value="F:3-oxoacyl-[acyl-carrier-protein] synthase activity"/>
    <property type="evidence" value="ECO:0007669"/>
    <property type="project" value="InterPro"/>
</dbReference>
<accession>A0A4R5A3M9</accession>
<dbReference type="Pfam" id="PF00109">
    <property type="entry name" value="ketoacyl-synt"/>
    <property type="match status" value="1"/>
</dbReference>
<feature type="non-terminal residue" evidence="13">
    <location>
        <position position="1865"/>
    </location>
</feature>
<dbReference type="InterPro" id="IPR049551">
    <property type="entry name" value="PKS_DH_C"/>
</dbReference>
<dbReference type="InterPro" id="IPR011032">
    <property type="entry name" value="GroES-like_sf"/>
</dbReference>
<dbReference type="InterPro" id="IPR018201">
    <property type="entry name" value="Ketoacyl_synth_AS"/>
</dbReference>
<dbReference type="OrthoDB" id="4537517at2"/>
<dbReference type="InterPro" id="IPR001227">
    <property type="entry name" value="Ac_transferase_dom_sf"/>
</dbReference>
<dbReference type="FunFam" id="3.90.180.10:FF:000032">
    <property type="entry name" value="Probable polyketide synthase pks1"/>
    <property type="match status" value="1"/>
</dbReference>
<evidence type="ECO:0000256" key="1">
    <source>
        <dbReference type="ARBA" id="ARBA00001957"/>
    </source>
</evidence>
<dbReference type="InterPro" id="IPR016036">
    <property type="entry name" value="Malonyl_transacylase_ACP-bd"/>
</dbReference>
<dbReference type="SMART" id="SM00822">
    <property type="entry name" value="PKS_KR"/>
    <property type="match status" value="1"/>
</dbReference>
<feature type="region of interest" description="Disordered" evidence="10">
    <location>
        <begin position="1027"/>
        <end position="1049"/>
    </location>
</feature>
<dbReference type="GO" id="GO:0030639">
    <property type="term" value="P:polyketide biosynthetic process"/>
    <property type="evidence" value="ECO:0007669"/>
    <property type="project" value="UniProtKB-ARBA"/>
</dbReference>
<evidence type="ECO:0000259" key="12">
    <source>
        <dbReference type="PROSITE" id="PS52019"/>
    </source>
</evidence>
<evidence type="ECO:0000256" key="3">
    <source>
        <dbReference type="ARBA" id="ARBA00022450"/>
    </source>
</evidence>
<dbReference type="InterPro" id="IPR042104">
    <property type="entry name" value="PKS_dehydratase_sf"/>
</dbReference>
<dbReference type="InterPro" id="IPR049552">
    <property type="entry name" value="PKS_DH_N"/>
</dbReference>
<protein>
    <submittedName>
        <fullName evidence="13">SDR family NAD(P)-dependent oxidoreductase</fullName>
    </submittedName>
</protein>
<dbReference type="SUPFAM" id="SSF53901">
    <property type="entry name" value="Thiolase-like"/>
    <property type="match status" value="1"/>
</dbReference>
<comment type="cofactor">
    <cofactor evidence="1">
        <name>pantetheine 4'-phosphate</name>
        <dbReference type="ChEBI" id="CHEBI:47942"/>
    </cofactor>
</comment>
<dbReference type="SUPFAM" id="SSF50129">
    <property type="entry name" value="GroES-like"/>
    <property type="match status" value="1"/>
</dbReference>
<dbReference type="InterPro" id="IPR057326">
    <property type="entry name" value="KR_dom"/>
</dbReference>
<comment type="caution">
    <text evidence="13">The sequence shown here is derived from an EMBL/GenBank/DDBJ whole genome shotgun (WGS) entry which is preliminary data.</text>
</comment>
<dbReference type="Gene3D" id="3.40.47.10">
    <property type="match status" value="1"/>
</dbReference>
<dbReference type="InterPro" id="IPR020807">
    <property type="entry name" value="PKS_DH"/>
</dbReference>
<dbReference type="EMBL" id="SMKU01000455">
    <property type="protein sequence ID" value="TDD64092.1"/>
    <property type="molecule type" value="Genomic_DNA"/>
</dbReference>
<name>A0A4R5A3M9_9ACTN</name>
<dbReference type="GO" id="GO:0016491">
    <property type="term" value="F:oxidoreductase activity"/>
    <property type="evidence" value="ECO:0007669"/>
    <property type="project" value="InterPro"/>
</dbReference>
<dbReference type="SMART" id="SM00829">
    <property type="entry name" value="PKS_ER"/>
    <property type="match status" value="1"/>
</dbReference>
<evidence type="ECO:0000256" key="2">
    <source>
        <dbReference type="ARBA" id="ARBA00004792"/>
    </source>
</evidence>
<feature type="region of interest" description="C-terminal hotdog fold" evidence="9">
    <location>
        <begin position="1049"/>
        <end position="1183"/>
    </location>
</feature>
<feature type="domain" description="Ketosynthase family 3 (KS3)" evidence="11">
    <location>
        <begin position="33"/>
        <end position="457"/>
    </location>
</feature>
<dbReference type="Pfam" id="PF21089">
    <property type="entry name" value="PKS_DH_N"/>
    <property type="match status" value="1"/>
</dbReference>
<evidence type="ECO:0000256" key="9">
    <source>
        <dbReference type="PROSITE-ProRule" id="PRU01363"/>
    </source>
</evidence>
<evidence type="ECO:0000313" key="14">
    <source>
        <dbReference type="Proteomes" id="UP000294513"/>
    </source>
</evidence>
<sequence length="1865" mass="196558">MGNEEKFRDYLKRATADLRQARKRLQELEAVSREPIAVVAMGCRLPGGVRSPEELWDLVASGTDAIGEFPTDRGWDLEALFDSDPDHPGTTYARHGGFVHDAAEFDAAFFGMSPREALATDPQQRLLLETAWETVERAGIDPAALRGTRTAVFAGVIPQHYGDGLRKVPADLEGYLATGTTTSVASGRLSYSLGLEGPSVSIDTACSSSLVAVHLAAQALRNGECDLALAGGVTVISSPSAFVEFAKQRGLSPDGRCRAFSADADGTGWSEGAGVLLLEKLSDARRNGHPVLALVTGSAVNQDGASNGLTAPNGPSQQRVIQAALAGAGVTPGEIDAVEAHGTGTTLGDPIEAQALLNVYGRNRTAPLWLGSIKSNLGHTQAAAGAAGIIKMIMAMRHGALPATLHAAEPSPHIDWESGDVRLLTEQRAWPAGGRPRRAGVSSFGISGTNAHVILQEAPEPEPAAPAEPAASDPGTVLWPVSAKSAAALRAQGERLRRLARERPGLDLAAAGRSLATTRSAFDERAVLVGADEGEVLAALDALAGGADSPDLAVGRVKTGKTAFLFSGQGSQRIGMGRELYDAQPVFAQALDEVLELLDPGLRDVMWGQDAASLDQTRHAQPALFAVEIALYRLLTHHGLRPDYLIGHSIGELAAAHLAGVLTLEDACTLVTARARLMQSAPAHGAMAAIQARPDELAPTPGVTLAAVNAPDSLVVSGDGDAVAELARDWSERGRKTRLLRVSHAFHSDHMDPILAEFRTVAEKLTYHPPAIPVVSNLDGEIVTGFNAGYWVRQLREAVRFGDGVVTLAGLGVTTWVEAGPDTALIPLVAAGATEPVLVGPLRRGRPEARSYARALAVAHAHGAELDWAALLPGTGRVDLPTYAFERTKHWLRGTGGGDVGGAGLGAAGHPLLGAVVALAGGDGLLLTGRVSVATHPWLGDHAIMGTALLPGTALADLALHAADQVGCSGVEELTLETPLPLDRPVRVQVSVGGADASGRRPVAVFSAPDTEDDAELESVWTRHADGTLAPPLAEAPPAPREEWPPPGAEPIDLDGLYERLGESGLGYGPTFRGLRAVWRDGDVLHVEAALPDGTEKAGFGVHPALLDAVLHALGLDPGEERIRLPFAWSGVRLHAADATVLHATVRPTAPGTVAITALDASGGLVLSVEALTLRPLPAEGAITGAAGAAQNLYRLGWVNHPVAADADAEVDVPIPDGIVIAHVPADGELHDVLAHVLDLVQTWLKEPTGDRLALVTRRAVAVLPGEHLDDLAAASIWGLVRSAQAEHPGQFLLIDTDHTDHTDLTPALTLAAGGDEDQIAVRDGGLYLPRISRHVSDGLTEPDEPWRLDVTEQGTLENLALVPDPQADQPLPPGHVRLSVRAAGVNFRDVMIALGMYPGEARIGSEGAGIVLETAPDVTTVKPGDRVMGLFIGGMSPTTVTDHRFLCKIPDGWTFAQAASVPIVYLTAYYGFTDLARLRPGQRVLIHAATGGVGTAATQLAHHLGAEVYGTASPPKWQTLRGQGVHADHIASSRDLTFRDRFQQATNNAGMDVILNSLAREFVNASLDLLPNGGHFLEIGKTDIRDPRDVAHDHPDVSYLPFDLMDAGPDRIHQLLGELYELFEDGTLAPLPVTAFPLHQAPDAFRHLAQAKHTGKVVLTLRPPLDPDGTVLITGGTGTLGTITAKHLITTHNIRHLLLLSRRGPDAPNATELTDELTRLGAATVTITACDLTNPADRADLERRLAELEHPLTGVFHLAGVTDDATIENLTPDQLHTVVATKADTAHHLHHLTRTTDLATFTHYSSLTATLGNPGQANYAAANTYLDALAHHTTTQGHPHTSLAWPLWQQTSTITQHLTTHHHT</sequence>
<dbReference type="Pfam" id="PF22953">
    <property type="entry name" value="SpnB_Rossmann"/>
    <property type="match status" value="1"/>
</dbReference>
<feature type="region of interest" description="N-terminal hotdog fold" evidence="9">
    <location>
        <begin position="910"/>
        <end position="1036"/>
    </location>
</feature>
<dbReference type="InterPro" id="IPR015083">
    <property type="entry name" value="NorB/c/GfsB-D-like_docking"/>
</dbReference>
<evidence type="ECO:0000256" key="7">
    <source>
        <dbReference type="ARBA" id="ARBA00023268"/>
    </source>
</evidence>
<feature type="active site" description="Proton donor; for dehydratase activity" evidence="9">
    <location>
        <position position="1108"/>
    </location>
</feature>
<dbReference type="InterPro" id="IPR036299">
    <property type="entry name" value="Polyketide_synth_docking_sf"/>
</dbReference>
<dbReference type="CDD" id="cd00833">
    <property type="entry name" value="PKS"/>
    <property type="match status" value="1"/>
</dbReference>
<dbReference type="SUPFAM" id="SSF52151">
    <property type="entry name" value="FabD/lysophospholipase-like"/>
    <property type="match status" value="1"/>
</dbReference>
<feature type="domain" description="PKS/mFAS DH" evidence="12">
    <location>
        <begin position="910"/>
        <end position="1183"/>
    </location>
</feature>
<gene>
    <name evidence="13" type="ORF">E1298_42730</name>
</gene>
<dbReference type="PANTHER" id="PTHR43775">
    <property type="entry name" value="FATTY ACID SYNTHASE"/>
    <property type="match status" value="1"/>
</dbReference>
<dbReference type="Proteomes" id="UP000294513">
    <property type="component" value="Unassembled WGS sequence"/>
</dbReference>
<dbReference type="InterPro" id="IPR049900">
    <property type="entry name" value="PKS_mFAS_DH"/>
</dbReference>
<feature type="compositionally biased region" description="Pro residues" evidence="10">
    <location>
        <begin position="1034"/>
        <end position="1049"/>
    </location>
</feature>
<dbReference type="FunFam" id="3.40.47.10:FF:000019">
    <property type="entry name" value="Polyketide synthase type I"/>
    <property type="match status" value="1"/>
</dbReference>
<evidence type="ECO:0000256" key="8">
    <source>
        <dbReference type="ARBA" id="ARBA00023315"/>
    </source>
</evidence>
<dbReference type="SMART" id="SM00825">
    <property type="entry name" value="PKS_KS"/>
    <property type="match status" value="1"/>
</dbReference>
<keyword evidence="4" id="KW-0597">Phosphoprotein</keyword>
<organism evidence="13 14">
    <name type="scientific">Actinomadura rubrisoli</name>
    <dbReference type="NCBI Taxonomy" id="2530368"/>
    <lineage>
        <taxon>Bacteria</taxon>
        <taxon>Bacillati</taxon>
        <taxon>Actinomycetota</taxon>
        <taxon>Actinomycetes</taxon>
        <taxon>Streptosporangiales</taxon>
        <taxon>Thermomonosporaceae</taxon>
        <taxon>Actinomadura</taxon>
    </lineage>
</organism>
<dbReference type="SUPFAM" id="SSF101173">
    <property type="entry name" value="Docking domain B of the erythromycin polyketide synthase (DEBS)"/>
    <property type="match status" value="1"/>
</dbReference>
<dbReference type="InterPro" id="IPR020843">
    <property type="entry name" value="ER"/>
</dbReference>
<dbReference type="InterPro" id="IPR013968">
    <property type="entry name" value="PKS_KR"/>
</dbReference>
<dbReference type="SUPFAM" id="SSF51735">
    <property type="entry name" value="NAD(P)-binding Rossmann-fold domains"/>
    <property type="match status" value="3"/>
</dbReference>
<dbReference type="FunFam" id="3.40.50.720:FF:000209">
    <property type="entry name" value="Polyketide synthase Pks12"/>
    <property type="match status" value="1"/>
</dbReference>
<dbReference type="PROSITE" id="PS52004">
    <property type="entry name" value="KS3_2"/>
    <property type="match status" value="1"/>
</dbReference>
<dbReference type="Pfam" id="PF02801">
    <property type="entry name" value="Ketoacyl-synt_C"/>
    <property type="match status" value="1"/>
</dbReference>
<dbReference type="Pfam" id="PF08659">
    <property type="entry name" value="KR"/>
    <property type="match status" value="1"/>
</dbReference>
<dbReference type="InterPro" id="IPR014031">
    <property type="entry name" value="Ketoacyl_synth_C"/>
</dbReference>
<dbReference type="PROSITE" id="PS00606">
    <property type="entry name" value="KS3_1"/>
    <property type="match status" value="1"/>
</dbReference>
<dbReference type="InterPro" id="IPR050091">
    <property type="entry name" value="PKS_NRPS_Biosynth_Enz"/>
</dbReference>
<evidence type="ECO:0000256" key="5">
    <source>
        <dbReference type="ARBA" id="ARBA00022679"/>
    </source>
</evidence>
<dbReference type="InterPro" id="IPR055123">
    <property type="entry name" value="SpnB-like_Rossmann"/>
</dbReference>
<evidence type="ECO:0000256" key="4">
    <source>
        <dbReference type="ARBA" id="ARBA00022553"/>
    </source>
</evidence>
<dbReference type="Gene3D" id="3.40.366.10">
    <property type="entry name" value="Malonyl-Coenzyme A Acyl Carrier Protein, domain 2"/>
    <property type="match status" value="1"/>
</dbReference>
<dbReference type="SMART" id="SM00826">
    <property type="entry name" value="PKS_DH"/>
    <property type="match status" value="1"/>
</dbReference>
<dbReference type="Pfam" id="PF08240">
    <property type="entry name" value="ADH_N"/>
    <property type="match status" value="1"/>
</dbReference>
<dbReference type="SUPFAM" id="SSF55048">
    <property type="entry name" value="Probable ACP-binding domain of malonyl-CoA ACP transacylase"/>
    <property type="match status" value="1"/>
</dbReference>
<reference evidence="13 14" key="1">
    <citation type="submission" date="2019-03" db="EMBL/GenBank/DDBJ databases">
        <title>Draft genome sequences of novel Actinobacteria.</title>
        <authorList>
            <person name="Sahin N."/>
            <person name="Ay H."/>
            <person name="Saygin H."/>
        </authorList>
    </citation>
    <scope>NUCLEOTIDE SEQUENCE [LARGE SCALE GENOMIC DNA]</scope>
    <source>
        <strain evidence="13 14">H3C3</strain>
    </source>
</reference>